<dbReference type="AlphaFoldDB" id="A0A951UUP2"/>
<proteinExistence type="inferred from homology"/>
<feature type="domain" description="DNA methylase N-4/N-6" evidence="9">
    <location>
        <begin position="92"/>
        <end position="325"/>
    </location>
</feature>
<evidence type="ECO:0000256" key="6">
    <source>
        <dbReference type="ARBA" id="ARBA00023125"/>
    </source>
</evidence>
<dbReference type="PROSITE" id="PS00093">
    <property type="entry name" value="N4_MTASE"/>
    <property type="match status" value="1"/>
</dbReference>
<reference evidence="10" key="2">
    <citation type="journal article" date="2022" name="Microbiol. Resour. Announc.">
        <title>Metagenome Sequencing to Explore Phylogenomics of Terrestrial Cyanobacteria.</title>
        <authorList>
            <person name="Ward R.D."/>
            <person name="Stajich J.E."/>
            <person name="Johansen J.R."/>
            <person name="Huntemann M."/>
            <person name="Clum A."/>
            <person name="Foster B."/>
            <person name="Foster B."/>
            <person name="Roux S."/>
            <person name="Palaniappan K."/>
            <person name="Varghese N."/>
            <person name="Mukherjee S."/>
            <person name="Reddy T.B.K."/>
            <person name="Daum C."/>
            <person name="Copeland A."/>
            <person name="Chen I.A."/>
            <person name="Ivanova N.N."/>
            <person name="Kyrpides N.C."/>
            <person name="Shapiro N."/>
            <person name="Eloe-Fadrosh E.A."/>
            <person name="Pietrasiak N."/>
        </authorList>
    </citation>
    <scope>NUCLEOTIDE SEQUENCE</scope>
    <source>
        <strain evidence="10">GSE-NOS-MK-12-04C</strain>
    </source>
</reference>
<evidence type="ECO:0000256" key="1">
    <source>
        <dbReference type="ARBA" id="ARBA00010203"/>
    </source>
</evidence>
<dbReference type="GO" id="GO:0015667">
    <property type="term" value="F:site-specific DNA-methyltransferase (cytosine-N4-specific) activity"/>
    <property type="evidence" value="ECO:0007669"/>
    <property type="project" value="UniProtKB-EC"/>
</dbReference>
<sequence length="348" mass="39196">MKSSSLSKVYVSTRFRYQEEADPLQQALQDTSLVPQEAAVLLAADEQRAIPAISKDTLLMQHIQHQVQALPSSHYLLQGDSRHLEQIRDESVQLAVTSPPYWNLKEYVTSPNQLGDIDDYEAFLLELDRVWEQVWRVLVPGGRLVIVVGDVCVARRRFGRHMVFPLHASIQEHCRHLGFDNLAPIIWYKIANASLEAAGNGTSFLGKPYEPGGVIKNDIEFILMQRKPAGYRSPTLTARVLSVIPETLHRQWFQQIWQDIKGASTRQHPAPYPLELAERLVRMFSFAGDTVLDPFMGTGTTCVAAANWGRNSIGIDVEPSYHQLALTRMQETYGLRVVHGQAMAKVAE</sequence>
<keyword evidence="5" id="KW-0680">Restriction system</keyword>
<evidence type="ECO:0000256" key="7">
    <source>
        <dbReference type="ARBA" id="ARBA00049120"/>
    </source>
</evidence>
<dbReference type="InterPro" id="IPR017985">
    <property type="entry name" value="MeTrfase_CN4_CS"/>
</dbReference>
<dbReference type="EC" id="2.1.1.-" evidence="8"/>
<evidence type="ECO:0000256" key="4">
    <source>
        <dbReference type="ARBA" id="ARBA00022691"/>
    </source>
</evidence>
<comment type="catalytic activity">
    <reaction evidence="7">
        <text>a 2'-deoxycytidine in DNA + S-adenosyl-L-methionine = an N(4)-methyl-2'-deoxycytidine in DNA + S-adenosyl-L-homocysteine + H(+)</text>
        <dbReference type="Rhea" id="RHEA:16857"/>
        <dbReference type="Rhea" id="RHEA-COMP:11369"/>
        <dbReference type="Rhea" id="RHEA-COMP:13674"/>
        <dbReference type="ChEBI" id="CHEBI:15378"/>
        <dbReference type="ChEBI" id="CHEBI:57856"/>
        <dbReference type="ChEBI" id="CHEBI:59789"/>
        <dbReference type="ChEBI" id="CHEBI:85452"/>
        <dbReference type="ChEBI" id="CHEBI:137933"/>
        <dbReference type="EC" id="2.1.1.113"/>
    </reaction>
</comment>
<keyword evidence="6" id="KW-0238">DNA-binding</keyword>
<dbReference type="GO" id="GO:0005737">
    <property type="term" value="C:cytoplasm"/>
    <property type="evidence" value="ECO:0007669"/>
    <property type="project" value="TreeGrafter"/>
</dbReference>
<protein>
    <recommendedName>
        <fullName evidence="8">Methyltransferase</fullName>
        <ecNumber evidence="8">2.1.1.-</ecNumber>
    </recommendedName>
</protein>
<evidence type="ECO:0000256" key="2">
    <source>
        <dbReference type="ARBA" id="ARBA00022603"/>
    </source>
</evidence>
<dbReference type="InterPro" id="IPR002941">
    <property type="entry name" value="DNA_methylase_N4/N6"/>
</dbReference>
<dbReference type="GO" id="GO:0009007">
    <property type="term" value="F:site-specific DNA-methyltransferase (adenine-specific) activity"/>
    <property type="evidence" value="ECO:0007669"/>
    <property type="project" value="TreeGrafter"/>
</dbReference>
<keyword evidence="3" id="KW-0808">Transferase</keyword>
<comment type="caution">
    <text evidence="10">The sequence shown here is derived from an EMBL/GenBank/DDBJ whole genome shotgun (WGS) entry which is preliminary data.</text>
</comment>
<evidence type="ECO:0000313" key="11">
    <source>
        <dbReference type="Proteomes" id="UP000729701"/>
    </source>
</evidence>
<dbReference type="SUPFAM" id="SSF53335">
    <property type="entry name" value="S-adenosyl-L-methionine-dependent methyltransferases"/>
    <property type="match status" value="1"/>
</dbReference>
<accession>A0A951UUP2</accession>
<dbReference type="GO" id="GO:0009307">
    <property type="term" value="P:DNA restriction-modification system"/>
    <property type="evidence" value="ECO:0007669"/>
    <property type="project" value="UniProtKB-KW"/>
</dbReference>
<dbReference type="PANTHER" id="PTHR13370">
    <property type="entry name" value="RNA METHYLASE-RELATED"/>
    <property type="match status" value="1"/>
</dbReference>
<dbReference type="Pfam" id="PF01555">
    <property type="entry name" value="N6_N4_Mtase"/>
    <property type="match status" value="1"/>
</dbReference>
<keyword evidence="4" id="KW-0949">S-adenosyl-L-methionine</keyword>
<evidence type="ECO:0000313" key="10">
    <source>
        <dbReference type="EMBL" id="MBW4670843.1"/>
    </source>
</evidence>
<dbReference type="PANTHER" id="PTHR13370:SF3">
    <property type="entry name" value="TRNA (GUANINE(10)-N2)-METHYLTRANSFERASE HOMOLOG"/>
    <property type="match status" value="1"/>
</dbReference>
<dbReference type="Proteomes" id="UP000729701">
    <property type="component" value="Unassembled WGS sequence"/>
</dbReference>
<dbReference type="InterPro" id="IPR001091">
    <property type="entry name" value="RM_Methyltransferase"/>
</dbReference>
<dbReference type="InterPro" id="IPR029063">
    <property type="entry name" value="SAM-dependent_MTases_sf"/>
</dbReference>
<name>A0A951UUP2_9CYAN</name>
<dbReference type="GO" id="GO:0032259">
    <property type="term" value="P:methylation"/>
    <property type="evidence" value="ECO:0007669"/>
    <property type="project" value="UniProtKB-KW"/>
</dbReference>
<dbReference type="PRINTS" id="PR00508">
    <property type="entry name" value="S21N4MTFRASE"/>
</dbReference>
<dbReference type="GO" id="GO:0008170">
    <property type="term" value="F:N-methyltransferase activity"/>
    <property type="evidence" value="ECO:0007669"/>
    <property type="project" value="InterPro"/>
</dbReference>
<evidence type="ECO:0000256" key="5">
    <source>
        <dbReference type="ARBA" id="ARBA00022747"/>
    </source>
</evidence>
<dbReference type="Gene3D" id="3.40.50.150">
    <property type="entry name" value="Vaccinia Virus protein VP39"/>
    <property type="match status" value="1"/>
</dbReference>
<reference evidence="10" key="1">
    <citation type="submission" date="2021-05" db="EMBL/GenBank/DDBJ databases">
        <authorList>
            <person name="Pietrasiak N."/>
            <person name="Ward R."/>
            <person name="Stajich J.E."/>
            <person name="Kurbessoian T."/>
        </authorList>
    </citation>
    <scope>NUCLEOTIDE SEQUENCE</scope>
    <source>
        <strain evidence="10">GSE-NOS-MK-12-04C</strain>
    </source>
</reference>
<dbReference type="CDD" id="cd02440">
    <property type="entry name" value="AdoMet_MTases"/>
    <property type="match status" value="1"/>
</dbReference>
<dbReference type="EMBL" id="JAHHGZ010000035">
    <property type="protein sequence ID" value="MBW4670843.1"/>
    <property type="molecule type" value="Genomic_DNA"/>
</dbReference>
<organism evidence="10 11">
    <name type="scientific">Cyanomargarita calcarea GSE-NOS-MK-12-04C</name>
    <dbReference type="NCBI Taxonomy" id="2839659"/>
    <lineage>
        <taxon>Bacteria</taxon>
        <taxon>Bacillati</taxon>
        <taxon>Cyanobacteriota</taxon>
        <taxon>Cyanophyceae</taxon>
        <taxon>Nostocales</taxon>
        <taxon>Cyanomargaritaceae</taxon>
        <taxon>Cyanomargarita</taxon>
    </lineage>
</organism>
<gene>
    <name evidence="10" type="ORF">KME60_26315</name>
</gene>
<dbReference type="GO" id="GO:0003677">
    <property type="term" value="F:DNA binding"/>
    <property type="evidence" value="ECO:0007669"/>
    <property type="project" value="UniProtKB-KW"/>
</dbReference>
<evidence type="ECO:0000256" key="3">
    <source>
        <dbReference type="ARBA" id="ARBA00022679"/>
    </source>
</evidence>
<keyword evidence="2" id="KW-0489">Methyltransferase</keyword>
<evidence type="ECO:0000259" key="9">
    <source>
        <dbReference type="Pfam" id="PF01555"/>
    </source>
</evidence>
<evidence type="ECO:0000256" key="8">
    <source>
        <dbReference type="RuleBase" id="RU362026"/>
    </source>
</evidence>
<comment type="similarity">
    <text evidence="1">Belongs to the N(4)/N(6)-methyltransferase family. N(4) subfamily.</text>
</comment>